<organism evidence="3 4">
    <name type="scientific">Monoraphidium neglectum</name>
    <dbReference type="NCBI Taxonomy" id="145388"/>
    <lineage>
        <taxon>Eukaryota</taxon>
        <taxon>Viridiplantae</taxon>
        <taxon>Chlorophyta</taxon>
        <taxon>core chlorophytes</taxon>
        <taxon>Chlorophyceae</taxon>
        <taxon>CS clade</taxon>
        <taxon>Sphaeropleales</taxon>
        <taxon>Selenastraceae</taxon>
        <taxon>Monoraphidium</taxon>
    </lineage>
</organism>
<dbReference type="GeneID" id="25740836"/>
<dbReference type="EMBL" id="KK101681">
    <property type="protein sequence ID" value="KIZ00003.1"/>
    <property type="molecule type" value="Genomic_DNA"/>
</dbReference>
<feature type="region of interest" description="Disordered" evidence="2">
    <location>
        <begin position="24"/>
        <end position="156"/>
    </location>
</feature>
<name>A0A0D2JL82_9CHLO</name>
<feature type="compositionally biased region" description="Low complexity" evidence="2">
    <location>
        <begin position="78"/>
        <end position="125"/>
    </location>
</feature>
<dbReference type="KEGG" id="mng:MNEG_7960"/>
<evidence type="ECO:0000256" key="1">
    <source>
        <dbReference type="SAM" id="Coils"/>
    </source>
</evidence>
<dbReference type="OrthoDB" id="541553at2759"/>
<feature type="coiled-coil region" evidence="1">
    <location>
        <begin position="318"/>
        <end position="366"/>
    </location>
</feature>
<feature type="region of interest" description="Disordered" evidence="2">
    <location>
        <begin position="434"/>
        <end position="464"/>
    </location>
</feature>
<feature type="compositionally biased region" description="Low complexity" evidence="2">
    <location>
        <begin position="133"/>
        <end position="142"/>
    </location>
</feature>
<feature type="compositionally biased region" description="Gly residues" evidence="2">
    <location>
        <begin position="434"/>
        <end position="449"/>
    </location>
</feature>
<sequence>MPQKSQVSGNKREVRDLLDRCNRVEAALTAPAARSARRRRSEGSSDDVSGDDGDRGGRRGGTGGDLGLDLRRQWEDTGATAAAGAWRQQQQQQQQRAPPGGRGSRAGPAAAEQAWARPAQPAAPWLGGGGGRAAQQLPRAPGRQPPARPRDARGSAALVAAEADTAAALAALAGGPGSVRGTPLGSLLAQWKEAQAAWAAEKAKLRRDAAEATKRAARAELELTKQERAAAHRAADVASLRAALKGRDLALDDALTRLRAAEDALARASEAAAEKLCALAAERDDLQVGGRDTMQGPPGKLGLLLATLDRLEAVEGAAAAADRGTDALQEKVHRLEEERLAALEAAATARSEVRELDEARRRLEWQGKLLDKMSEVQLRHSKRKAAAIKDLLSDAHRAEGAATGCGGGRSGADRDASGSARALLRALRLSAGGGAGSAGSESGGGGSGFLSGDEGDEGGGLGLEVSAADGEAASLIAGLGRAARACS</sequence>
<dbReference type="Proteomes" id="UP000054498">
    <property type="component" value="Unassembled WGS sequence"/>
</dbReference>
<evidence type="ECO:0000313" key="4">
    <source>
        <dbReference type="Proteomes" id="UP000054498"/>
    </source>
</evidence>
<protein>
    <submittedName>
        <fullName evidence="3">Uncharacterized protein</fullName>
    </submittedName>
</protein>
<evidence type="ECO:0000313" key="3">
    <source>
        <dbReference type="EMBL" id="KIZ00003.1"/>
    </source>
</evidence>
<proteinExistence type="predicted"/>
<keyword evidence="4" id="KW-1185">Reference proteome</keyword>
<feature type="coiled-coil region" evidence="1">
    <location>
        <begin position="200"/>
        <end position="271"/>
    </location>
</feature>
<dbReference type="RefSeq" id="XP_013899022.1">
    <property type="nucleotide sequence ID" value="XM_014043568.1"/>
</dbReference>
<evidence type="ECO:0000256" key="2">
    <source>
        <dbReference type="SAM" id="MobiDB-lite"/>
    </source>
</evidence>
<accession>A0A0D2JL82</accession>
<reference evidence="3 4" key="1">
    <citation type="journal article" date="2013" name="BMC Genomics">
        <title>Reconstruction of the lipid metabolism for the microalga Monoraphidium neglectum from its genome sequence reveals characteristics suitable for biofuel production.</title>
        <authorList>
            <person name="Bogen C."/>
            <person name="Al-Dilaimi A."/>
            <person name="Albersmeier A."/>
            <person name="Wichmann J."/>
            <person name="Grundmann M."/>
            <person name="Rupp O."/>
            <person name="Lauersen K.J."/>
            <person name="Blifernez-Klassen O."/>
            <person name="Kalinowski J."/>
            <person name="Goesmann A."/>
            <person name="Mussgnug J.H."/>
            <person name="Kruse O."/>
        </authorList>
    </citation>
    <scope>NUCLEOTIDE SEQUENCE [LARGE SCALE GENOMIC DNA]</scope>
    <source>
        <strain evidence="3 4">SAG 48.87</strain>
    </source>
</reference>
<dbReference type="AlphaFoldDB" id="A0A0D2JL82"/>
<gene>
    <name evidence="3" type="ORF">MNEG_7960</name>
</gene>
<keyword evidence="1" id="KW-0175">Coiled coil</keyword>